<comment type="caution">
    <text evidence="2">The sequence shown here is derived from an EMBL/GenBank/DDBJ whole genome shotgun (WGS) entry which is preliminary data.</text>
</comment>
<dbReference type="Pfam" id="PF07287">
    <property type="entry name" value="AtuA"/>
    <property type="match status" value="1"/>
</dbReference>
<keyword evidence="2" id="KW-0413">Isomerase</keyword>
<reference evidence="2 3" key="1">
    <citation type="submission" date="2019-03" db="EMBL/GenBank/DDBJ databases">
        <title>Genomic Encyclopedia of Type Strains, Phase IV (KMG-IV): sequencing the most valuable type-strain genomes for metagenomic binning, comparative biology and taxonomic classification.</title>
        <authorList>
            <person name="Goeker M."/>
        </authorList>
    </citation>
    <scope>NUCLEOTIDE SEQUENCE [LARGE SCALE GENOMIC DNA]</scope>
    <source>
        <strain evidence="2 3">DSM 16998</strain>
    </source>
</reference>
<protein>
    <submittedName>
        <fullName evidence="2">Protein-disulfide isomerase-like protein with CxxC motif</fullName>
    </submittedName>
</protein>
<dbReference type="RefSeq" id="WP_133704073.1">
    <property type="nucleotide sequence ID" value="NZ_SNXS01000018.1"/>
</dbReference>
<dbReference type="InParanoid" id="A0A4R6QBN4"/>
<evidence type="ECO:0000259" key="1">
    <source>
        <dbReference type="Pfam" id="PF07287"/>
    </source>
</evidence>
<dbReference type="PANTHER" id="PTHR47708">
    <property type="match status" value="1"/>
</dbReference>
<dbReference type="OrthoDB" id="9763456at2"/>
<gene>
    <name evidence="2" type="ORF">DES47_11818</name>
</gene>
<dbReference type="PANTHER" id="PTHR47708:SF2">
    <property type="entry name" value="SI:CH73-132F6.5"/>
    <property type="match status" value="1"/>
</dbReference>
<evidence type="ECO:0000313" key="2">
    <source>
        <dbReference type="EMBL" id="TDP59547.1"/>
    </source>
</evidence>
<sequence length="463" mass="49875">MKKIRLAAGLGFYGDNWEPIRAAIEFGEVNYVCSDHLAELTLAILRKDQARDPAAGFTRDLVPMLSALWPMAQQAGVKFVLNAGGLNPGGARDALLAAFKAKGWTARIAVVTGDALLDHIDDLRAQGQDLAHLDTAAPIDEVHERLVFANAYLGAAPIVEALASGADIVLTGRVADAALFLAPLIHEFGWSLQPGDAEGWSRLAQGLCVGHLLECSGQGAGGNFGSAGAWQKVPDLTHIGYPIAEVFENGSAIITKAPGTGGRINFHTVRQQLLYEVHNPQRYLSPDVVLDMSTIQLDELGGNRVRLRGASGSAPPATLKLVAGYENGWMGSAVLGFCWPDAMAKARAVVASIKTQMDEKRMRHEELHVEFLGHDSFLGPHADSTREAELNEVWLRMAVRASDKRVADAFPRLFPWMALSGPPFMGGFHGIQPASQLLGLWPSQVARELIEPLVKVELSEVQP</sequence>
<dbReference type="Proteomes" id="UP000295361">
    <property type="component" value="Unassembled WGS sequence"/>
</dbReference>
<proteinExistence type="predicted"/>
<organism evidence="2 3">
    <name type="scientific">Roseateles toxinivorans</name>
    <dbReference type="NCBI Taxonomy" id="270368"/>
    <lineage>
        <taxon>Bacteria</taxon>
        <taxon>Pseudomonadati</taxon>
        <taxon>Pseudomonadota</taxon>
        <taxon>Betaproteobacteria</taxon>
        <taxon>Burkholderiales</taxon>
        <taxon>Sphaerotilaceae</taxon>
        <taxon>Roseateles</taxon>
    </lineage>
</organism>
<evidence type="ECO:0000313" key="3">
    <source>
        <dbReference type="Proteomes" id="UP000295361"/>
    </source>
</evidence>
<dbReference type="InterPro" id="IPR010839">
    <property type="entry name" value="AtuA_N"/>
</dbReference>
<dbReference type="AlphaFoldDB" id="A0A4R6QBN4"/>
<name>A0A4R6QBN4_9BURK</name>
<dbReference type="EMBL" id="SNXS01000018">
    <property type="protein sequence ID" value="TDP59547.1"/>
    <property type="molecule type" value="Genomic_DNA"/>
</dbReference>
<dbReference type="GO" id="GO:0016853">
    <property type="term" value="F:isomerase activity"/>
    <property type="evidence" value="ECO:0007669"/>
    <property type="project" value="UniProtKB-KW"/>
</dbReference>
<feature type="domain" description="Acyclic terpene utilisation N-terminal" evidence="1">
    <location>
        <begin position="4"/>
        <end position="454"/>
    </location>
</feature>
<keyword evidence="3" id="KW-1185">Reference proteome</keyword>
<accession>A0A4R6QBN4</accession>